<reference evidence="1" key="1">
    <citation type="submission" date="2020-09" db="EMBL/GenBank/DDBJ databases">
        <title>Genome-Enabled Discovery of Anthraquinone Biosynthesis in Senna tora.</title>
        <authorList>
            <person name="Kang S.-H."/>
            <person name="Pandey R.P."/>
            <person name="Lee C.-M."/>
            <person name="Sim J.-S."/>
            <person name="Jeong J.-T."/>
            <person name="Choi B.-S."/>
            <person name="Jung M."/>
            <person name="Ginzburg D."/>
            <person name="Zhao K."/>
            <person name="Won S.Y."/>
            <person name="Oh T.-J."/>
            <person name="Yu Y."/>
            <person name="Kim N.-H."/>
            <person name="Lee O.R."/>
            <person name="Lee T.-H."/>
            <person name="Bashyal P."/>
            <person name="Kim T.-S."/>
            <person name="Lee W.-H."/>
            <person name="Kawkins C."/>
            <person name="Kim C.-K."/>
            <person name="Kim J.S."/>
            <person name="Ahn B.O."/>
            <person name="Rhee S.Y."/>
            <person name="Sohng J.K."/>
        </authorList>
    </citation>
    <scope>NUCLEOTIDE SEQUENCE</scope>
    <source>
        <tissue evidence="1">Leaf</tissue>
    </source>
</reference>
<evidence type="ECO:0000313" key="2">
    <source>
        <dbReference type="Proteomes" id="UP000634136"/>
    </source>
</evidence>
<dbReference type="Proteomes" id="UP000634136">
    <property type="component" value="Unassembled WGS sequence"/>
</dbReference>
<evidence type="ECO:0000313" key="1">
    <source>
        <dbReference type="EMBL" id="KAF7825467.1"/>
    </source>
</evidence>
<gene>
    <name evidence="1" type="ORF">G2W53_016631</name>
</gene>
<comment type="caution">
    <text evidence="1">The sequence shown here is derived from an EMBL/GenBank/DDBJ whole genome shotgun (WGS) entry which is preliminary data.</text>
</comment>
<proteinExistence type="predicted"/>
<dbReference type="EMBL" id="JAAIUW010000006">
    <property type="protein sequence ID" value="KAF7825467.1"/>
    <property type="molecule type" value="Genomic_DNA"/>
</dbReference>
<sequence length="20" mass="2133">MDDDYVSGYYGAYSGKDGIG</sequence>
<dbReference type="AlphaFoldDB" id="A0A834TPK8"/>
<name>A0A834TPK8_9FABA</name>
<accession>A0A834TPK8</accession>
<organism evidence="1 2">
    <name type="scientific">Senna tora</name>
    <dbReference type="NCBI Taxonomy" id="362788"/>
    <lineage>
        <taxon>Eukaryota</taxon>
        <taxon>Viridiplantae</taxon>
        <taxon>Streptophyta</taxon>
        <taxon>Embryophyta</taxon>
        <taxon>Tracheophyta</taxon>
        <taxon>Spermatophyta</taxon>
        <taxon>Magnoliopsida</taxon>
        <taxon>eudicotyledons</taxon>
        <taxon>Gunneridae</taxon>
        <taxon>Pentapetalae</taxon>
        <taxon>rosids</taxon>
        <taxon>fabids</taxon>
        <taxon>Fabales</taxon>
        <taxon>Fabaceae</taxon>
        <taxon>Caesalpinioideae</taxon>
        <taxon>Cassia clade</taxon>
        <taxon>Senna</taxon>
    </lineage>
</organism>
<protein>
    <submittedName>
        <fullName evidence="1">Uncharacterized protein</fullName>
    </submittedName>
</protein>
<keyword evidence="2" id="KW-1185">Reference proteome</keyword>